<keyword evidence="8" id="KW-0472">Membrane</keyword>
<dbReference type="AlphaFoldDB" id="A0A9D7XSL9"/>
<accession>A0A9D7XSL9</accession>
<dbReference type="PROSITE" id="PS50109">
    <property type="entry name" value="HIS_KIN"/>
    <property type="match status" value="1"/>
</dbReference>
<keyword evidence="7 8" id="KW-1133">Transmembrane helix</keyword>
<evidence type="ECO:0000256" key="7">
    <source>
        <dbReference type="ARBA" id="ARBA00022989"/>
    </source>
</evidence>
<keyword evidence="6 10" id="KW-0418">Kinase</keyword>
<dbReference type="SUPFAM" id="SSF47384">
    <property type="entry name" value="Homodimeric domain of signal transducing histidine kinase"/>
    <property type="match status" value="1"/>
</dbReference>
<dbReference type="PANTHER" id="PTHR45436:SF5">
    <property type="entry name" value="SENSOR HISTIDINE KINASE TRCS"/>
    <property type="match status" value="1"/>
</dbReference>
<dbReference type="EC" id="2.7.13.3" evidence="2"/>
<dbReference type="Pfam" id="PF02518">
    <property type="entry name" value="HATPase_c"/>
    <property type="match status" value="1"/>
</dbReference>
<evidence type="ECO:0000259" key="9">
    <source>
        <dbReference type="PROSITE" id="PS50109"/>
    </source>
</evidence>
<sequence>MKLLNKSTLYFIIFLVPVFVVSWFVLFGLVSRQINDNADESLLAQKKIIIKNFIDTDSTELHFFNDADDDVKITSLSGSAASADLFSNTMAFDSTEMELVPFRQLKSTFIKDGKSFEIIVTRSTFKGDELAESISLALVIMFGLMLISVIIINRFISGRLFNPFYQTLEKLHHISFDESEPSFNQSSTREFDELNKALQQMTHKMFSDYNNQKQFTENASHELQTPLAVIKTRMDMLIQDKNLSEKSMEQIQEIEKSVNKLSHLNKSLVLLSKIENRQFEDSRDIDLRVMLDKILLAFEDDVADKNIVVQKEYNASPSIKINPLLAEILFRNLIQNSARHNVKHGIIKIKLTEQYFSISNSGESMKGNEEKLFERFTKFNPSVESLGLGLSIAKQICVYYHFDIRYQYLDGMHTFRVYFS</sequence>
<dbReference type="SMART" id="SM00387">
    <property type="entry name" value="HATPase_c"/>
    <property type="match status" value="1"/>
</dbReference>
<feature type="domain" description="Histidine kinase" evidence="9">
    <location>
        <begin position="218"/>
        <end position="420"/>
    </location>
</feature>
<dbReference type="PANTHER" id="PTHR45436">
    <property type="entry name" value="SENSOR HISTIDINE KINASE YKOH"/>
    <property type="match status" value="1"/>
</dbReference>
<reference evidence="10 11" key="1">
    <citation type="submission" date="2020-10" db="EMBL/GenBank/DDBJ databases">
        <title>Connecting structure to function with the recovery of over 1000 high-quality activated sludge metagenome-assembled genomes encoding full-length rRNA genes using long-read sequencing.</title>
        <authorList>
            <person name="Singleton C.M."/>
            <person name="Petriglieri F."/>
            <person name="Kristensen J.M."/>
            <person name="Kirkegaard R.H."/>
            <person name="Michaelsen T.Y."/>
            <person name="Andersen M.H."/>
            <person name="Karst S.M."/>
            <person name="Dueholm M.S."/>
            <person name="Nielsen P.H."/>
            <person name="Albertsen M."/>
        </authorList>
    </citation>
    <scope>NUCLEOTIDE SEQUENCE [LARGE SCALE GENOMIC DNA]</scope>
    <source>
        <strain evidence="10">Ribe_18-Q3-R11-54_MAXAC.273</strain>
    </source>
</reference>
<dbReference type="EMBL" id="JADKGY010000033">
    <property type="protein sequence ID" value="MBK9985151.1"/>
    <property type="molecule type" value="Genomic_DNA"/>
</dbReference>
<dbReference type="InterPro" id="IPR003594">
    <property type="entry name" value="HATPase_dom"/>
</dbReference>
<evidence type="ECO:0000256" key="3">
    <source>
        <dbReference type="ARBA" id="ARBA00022553"/>
    </source>
</evidence>
<dbReference type="InterPro" id="IPR036890">
    <property type="entry name" value="HATPase_C_sf"/>
</dbReference>
<dbReference type="Pfam" id="PF00512">
    <property type="entry name" value="HisKA"/>
    <property type="match status" value="1"/>
</dbReference>
<keyword evidence="5 8" id="KW-0812">Transmembrane</keyword>
<dbReference type="SMART" id="SM00388">
    <property type="entry name" value="HisKA"/>
    <property type="match status" value="1"/>
</dbReference>
<dbReference type="SUPFAM" id="SSF55874">
    <property type="entry name" value="ATPase domain of HSP90 chaperone/DNA topoisomerase II/histidine kinase"/>
    <property type="match status" value="1"/>
</dbReference>
<feature type="transmembrane region" description="Helical" evidence="8">
    <location>
        <begin position="134"/>
        <end position="156"/>
    </location>
</feature>
<dbReference type="Proteomes" id="UP000808337">
    <property type="component" value="Unassembled WGS sequence"/>
</dbReference>
<evidence type="ECO:0000313" key="11">
    <source>
        <dbReference type="Proteomes" id="UP000808337"/>
    </source>
</evidence>
<feature type="transmembrane region" description="Helical" evidence="8">
    <location>
        <begin position="9"/>
        <end position="30"/>
    </location>
</feature>
<proteinExistence type="predicted"/>
<evidence type="ECO:0000313" key="10">
    <source>
        <dbReference type="EMBL" id="MBK9985151.1"/>
    </source>
</evidence>
<evidence type="ECO:0000256" key="8">
    <source>
        <dbReference type="SAM" id="Phobius"/>
    </source>
</evidence>
<protein>
    <recommendedName>
        <fullName evidence="2">histidine kinase</fullName>
        <ecNumber evidence="2">2.7.13.3</ecNumber>
    </recommendedName>
</protein>
<dbReference type="InterPro" id="IPR003661">
    <property type="entry name" value="HisK_dim/P_dom"/>
</dbReference>
<dbReference type="CDD" id="cd00082">
    <property type="entry name" value="HisKA"/>
    <property type="match status" value="1"/>
</dbReference>
<evidence type="ECO:0000256" key="4">
    <source>
        <dbReference type="ARBA" id="ARBA00022679"/>
    </source>
</evidence>
<dbReference type="Gene3D" id="3.30.565.10">
    <property type="entry name" value="Histidine kinase-like ATPase, C-terminal domain"/>
    <property type="match status" value="1"/>
</dbReference>
<dbReference type="InterPro" id="IPR050428">
    <property type="entry name" value="TCS_sensor_his_kinase"/>
</dbReference>
<dbReference type="InterPro" id="IPR005467">
    <property type="entry name" value="His_kinase_dom"/>
</dbReference>
<dbReference type="GO" id="GO:0005886">
    <property type="term" value="C:plasma membrane"/>
    <property type="evidence" value="ECO:0007669"/>
    <property type="project" value="TreeGrafter"/>
</dbReference>
<dbReference type="GO" id="GO:0000155">
    <property type="term" value="F:phosphorelay sensor kinase activity"/>
    <property type="evidence" value="ECO:0007669"/>
    <property type="project" value="InterPro"/>
</dbReference>
<evidence type="ECO:0000256" key="2">
    <source>
        <dbReference type="ARBA" id="ARBA00012438"/>
    </source>
</evidence>
<evidence type="ECO:0000256" key="1">
    <source>
        <dbReference type="ARBA" id="ARBA00000085"/>
    </source>
</evidence>
<comment type="caution">
    <text evidence="10">The sequence shown here is derived from an EMBL/GenBank/DDBJ whole genome shotgun (WGS) entry which is preliminary data.</text>
</comment>
<comment type="catalytic activity">
    <reaction evidence="1">
        <text>ATP + protein L-histidine = ADP + protein N-phospho-L-histidine.</text>
        <dbReference type="EC" id="2.7.13.3"/>
    </reaction>
</comment>
<organism evidence="10 11">
    <name type="scientific">Candidatus Opimibacter skivensis</name>
    <dbReference type="NCBI Taxonomy" id="2982028"/>
    <lineage>
        <taxon>Bacteria</taxon>
        <taxon>Pseudomonadati</taxon>
        <taxon>Bacteroidota</taxon>
        <taxon>Saprospiria</taxon>
        <taxon>Saprospirales</taxon>
        <taxon>Saprospiraceae</taxon>
        <taxon>Candidatus Opimibacter</taxon>
    </lineage>
</organism>
<gene>
    <name evidence="10" type="ORF">IPP15_22800</name>
</gene>
<keyword evidence="3" id="KW-0597">Phosphoprotein</keyword>
<evidence type="ECO:0000256" key="5">
    <source>
        <dbReference type="ARBA" id="ARBA00022692"/>
    </source>
</evidence>
<dbReference type="InterPro" id="IPR036097">
    <property type="entry name" value="HisK_dim/P_sf"/>
</dbReference>
<name>A0A9D7XSL9_9BACT</name>
<evidence type="ECO:0000256" key="6">
    <source>
        <dbReference type="ARBA" id="ARBA00022777"/>
    </source>
</evidence>
<keyword evidence="4" id="KW-0808">Transferase</keyword>
<dbReference type="Gene3D" id="1.10.287.130">
    <property type="match status" value="1"/>
</dbReference>